<dbReference type="Gene3D" id="1.25.10.90">
    <property type="match status" value="1"/>
</dbReference>
<dbReference type="Proteomes" id="UP000587942">
    <property type="component" value="Unassembled WGS sequence"/>
</dbReference>
<dbReference type="SUPFAM" id="SSF48371">
    <property type="entry name" value="ARM repeat"/>
    <property type="match status" value="1"/>
</dbReference>
<dbReference type="CDD" id="cd07064">
    <property type="entry name" value="AlkD_like_1"/>
    <property type="match status" value="1"/>
</dbReference>
<accession>A0A846U1S7</accession>
<evidence type="ECO:0000313" key="2">
    <source>
        <dbReference type="Proteomes" id="UP000587942"/>
    </source>
</evidence>
<gene>
    <name evidence="1" type="ORF">GWK17_20205</name>
</gene>
<evidence type="ECO:0000313" key="1">
    <source>
        <dbReference type="EMBL" id="NKE07776.1"/>
    </source>
</evidence>
<reference evidence="1 2" key="1">
    <citation type="submission" date="2020-03" db="EMBL/GenBank/DDBJ databases">
        <authorList>
            <person name="Sun Q."/>
        </authorList>
    </citation>
    <scope>NUCLEOTIDE SEQUENCE [LARGE SCALE GENOMIC DNA]</scope>
    <source>
        <strain evidence="1 2">KACC 21451</strain>
    </source>
</reference>
<dbReference type="EMBL" id="JAAVUM010000020">
    <property type="protein sequence ID" value="NKE07776.1"/>
    <property type="molecule type" value="Genomic_DNA"/>
</dbReference>
<proteinExistence type="predicted"/>
<dbReference type="InterPro" id="IPR014825">
    <property type="entry name" value="DNA_alkylation"/>
</dbReference>
<dbReference type="PANTHER" id="PTHR34070">
    <property type="entry name" value="ARMADILLO-TYPE FOLD"/>
    <property type="match status" value="1"/>
</dbReference>
<name>A0A846U1S7_9BACI</name>
<dbReference type="Pfam" id="PF08713">
    <property type="entry name" value="DNA_alkylation"/>
    <property type="match status" value="1"/>
</dbReference>
<dbReference type="AlphaFoldDB" id="A0A846U1S7"/>
<protein>
    <submittedName>
        <fullName evidence="1">DNA alkylation repair protein</fullName>
    </submittedName>
</protein>
<sequence>MNKYVEALYEEALKHRNSAEAVRLSKYMRNQFDYIGLRAPQMQEVFKQHVKTYGLPAKEDLHEVITSLWELDVREMQISGAYLLDLMKKQFTEEDLRLLEYIITTKPWWDTVDHIAKKHFGYYLEKFPQQRQPIIDRWIASDNIWLIRSCILFQLGYKEKTDVAMLEDIISRTCHTKEFFINKAIGWALREYAKQDPEKVFEITDRLPLSNLSKREALKHIGKK</sequence>
<dbReference type="PANTHER" id="PTHR34070:SF1">
    <property type="entry name" value="DNA ALKYLATION REPAIR PROTEIN"/>
    <property type="match status" value="1"/>
</dbReference>
<comment type="caution">
    <text evidence="1">The sequence shown here is derived from an EMBL/GenBank/DDBJ whole genome shotgun (WGS) entry which is preliminary data.</text>
</comment>
<dbReference type="RefSeq" id="WP_167834144.1">
    <property type="nucleotide sequence ID" value="NZ_JAAVUM010000020.1"/>
</dbReference>
<organism evidence="1 2">
    <name type="scientific">Mesobacillus selenatarsenatis</name>
    <dbReference type="NCBI Taxonomy" id="388741"/>
    <lineage>
        <taxon>Bacteria</taxon>
        <taxon>Bacillati</taxon>
        <taxon>Bacillota</taxon>
        <taxon>Bacilli</taxon>
        <taxon>Bacillales</taxon>
        <taxon>Bacillaceae</taxon>
        <taxon>Mesobacillus</taxon>
    </lineage>
</organism>
<dbReference type="InterPro" id="IPR016024">
    <property type="entry name" value="ARM-type_fold"/>
</dbReference>